<protein>
    <submittedName>
        <fullName evidence="1">Uncharacterized protein</fullName>
    </submittedName>
</protein>
<reference evidence="1 2" key="1">
    <citation type="submission" date="2019-03" db="EMBL/GenBank/DDBJ databases">
        <title>Draft genome sequences of novel Actinobacteria.</title>
        <authorList>
            <person name="Sahin N."/>
            <person name="Ay H."/>
            <person name="Saygin H."/>
        </authorList>
    </citation>
    <scope>NUCLEOTIDE SEQUENCE [LARGE SCALE GENOMIC DNA]</scope>
    <source>
        <strain evidence="1 2">5K138</strain>
    </source>
</reference>
<dbReference type="Proteomes" id="UP000294739">
    <property type="component" value="Unassembled WGS sequence"/>
</dbReference>
<evidence type="ECO:0000313" key="1">
    <source>
        <dbReference type="EMBL" id="TDE02814.1"/>
    </source>
</evidence>
<dbReference type="InParanoid" id="A0A4R5CWA6"/>
<gene>
    <name evidence="1" type="ORF">E1269_21215</name>
</gene>
<accession>A0A4R5CWA6</accession>
<keyword evidence="2" id="KW-1185">Reference proteome</keyword>
<proteinExistence type="predicted"/>
<sequence length="184" mass="19605">MAAHRAPRSRPRHARRSARRPRGLRFLIPLLALAVAFVGGVATATAGGGYLREADVDNPIASRGCVIRFDTLSRSGASVVPRIHANETHACVGVTSLSVDWSSGSSRGDLILNNTGGPGAVVSVTVEEDESLAARDIQCGPSGGGTTTRIRCYRDGVKIPAYSLEMYGKNVNLWVGWDMWMGEL</sequence>
<organism evidence="1 2">
    <name type="scientific">Jiangella asiatica</name>
    <dbReference type="NCBI Taxonomy" id="2530372"/>
    <lineage>
        <taxon>Bacteria</taxon>
        <taxon>Bacillati</taxon>
        <taxon>Actinomycetota</taxon>
        <taxon>Actinomycetes</taxon>
        <taxon>Jiangellales</taxon>
        <taxon>Jiangellaceae</taxon>
        <taxon>Jiangella</taxon>
    </lineage>
</organism>
<name>A0A4R5CWA6_9ACTN</name>
<dbReference type="AlphaFoldDB" id="A0A4R5CWA6"/>
<dbReference type="OrthoDB" id="5192487at2"/>
<dbReference type="RefSeq" id="WP_131898235.1">
    <property type="nucleotide sequence ID" value="NZ_SMKZ01000034.1"/>
</dbReference>
<evidence type="ECO:0000313" key="2">
    <source>
        <dbReference type="Proteomes" id="UP000294739"/>
    </source>
</evidence>
<dbReference type="EMBL" id="SMKZ01000034">
    <property type="protein sequence ID" value="TDE02814.1"/>
    <property type="molecule type" value="Genomic_DNA"/>
</dbReference>
<comment type="caution">
    <text evidence="1">The sequence shown here is derived from an EMBL/GenBank/DDBJ whole genome shotgun (WGS) entry which is preliminary data.</text>
</comment>